<dbReference type="EMBL" id="CP001997">
    <property type="protein sequence ID" value="ADE56707.1"/>
    <property type="molecule type" value="Genomic_DNA"/>
</dbReference>
<dbReference type="AlphaFoldDB" id="D5EDS5"/>
<sequence>MRKNSASYKEMLKKRPLNVQALWENEEVGLVSGRDIVRAFREANAIILAVNARNPLTIKGVFKAAQKLNAAVFIEIAKSESTYCAGNFDNLPEYAVKTSAELGHGIVFGLHVDHYAIKSEKDLFKAVGHLPSVIQKGWTSVAIDASHMPDWENLCFTRDIAMHIPPYLGLEVEVGEIKGPGELTTVEEAQFFIGGLNSWGIFPDLLAISNGSLHGTYDTGQQEGIDLQRTQDIAHVIRPFGVSIAQHGISGTPIEKVAKFANFGINKGNVATLFQNIVFGIKMDSDTGNAIAENGSYVKEPHRGVSEKTWQKIVEWCDSQSYSRKDGNYKKANLPLGNVILEESPEIIGRIIDETEEWASRFIKAFNAVDSADRVLEVIAKRSDHNGAPEQAILGKRSDYTEDRAPGHSLKDGGDYSD</sequence>
<reference evidence="2 3" key="1">
    <citation type="journal article" date="2010" name="Stand. Genomic Sci.">
        <title>Complete genome sequence of Aminobacterium colombiense type strain (ALA-1).</title>
        <authorList>
            <person name="Chertkov O."/>
            <person name="Sikorski J."/>
            <person name="Brambilla E."/>
            <person name="Lapidus A."/>
            <person name="Copeland A."/>
            <person name="Glavina Del Rio T."/>
            <person name="Nolan M."/>
            <person name="Lucas S."/>
            <person name="Tice H."/>
            <person name="Cheng J.F."/>
            <person name="Han C."/>
            <person name="Detter J.C."/>
            <person name="Bruce D."/>
            <person name="Tapia R."/>
            <person name="Goodwin L."/>
            <person name="Pitluck S."/>
            <person name="Liolios K."/>
            <person name="Ivanova N."/>
            <person name="Mavromatis K."/>
            <person name="Ovchinnikova G."/>
            <person name="Pati A."/>
            <person name="Chen A."/>
            <person name="Palaniappan K."/>
            <person name="Land M."/>
            <person name="Hauser L."/>
            <person name="Chang Y.J."/>
            <person name="Jeffries C.D."/>
            <person name="Spring S."/>
            <person name="Rohde M."/>
            <person name="Goker M."/>
            <person name="Bristow J."/>
            <person name="Eisen J.A."/>
            <person name="Markowitz V."/>
            <person name="Hugenholtz P."/>
            <person name="Kyrpides N.C."/>
            <person name="Klenk H.P."/>
        </authorList>
    </citation>
    <scope>NUCLEOTIDE SEQUENCE [LARGE SCALE GENOMIC DNA]</scope>
    <source>
        <strain evidence="3">DSM 12261 / ALA-1</strain>
    </source>
</reference>
<name>D5EDS5_AMICL</name>
<dbReference type="SUPFAM" id="SSF51569">
    <property type="entry name" value="Aldolase"/>
    <property type="match status" value="1"/>
</dbReference>
<evidence type="ECO:0000313" key="2">
    <source>
        <dbReference type="EMBL" id="ADE56707.1"/>
    </source>
</evidence>
<protein>
    <submittedName>
        <fullName evidence="2">Ketose-bisphosphate aldolase class-II</fullName>
    </submittedName>
</protein>
<dbReference type="GO" id="GO:0008270">
    <property type="term" value="F:zinc ion binding"/>
    <property type="evidence" value="ECO:0007669"/>
    <property type="project" value="InterPro"/>
</dbReference>
<dbReference type="STRING" id="572547.Amico_0571"/>
<dbReference type="HOGENOM" id="CLU_653212_0_0_0"/>
<dbReference type="RefSeq" id="WP_013047973.1">
    <property type="nucleotide sequence ID" value="NC_014011.1"/>
</dbReference>
<feature type="compositionally biased region" description="Basic and acidic residues" evidence="1">
    <location>
        <begin position="396"/>
        <end position="418"/>
    </location>
</feature>
<dbReference type="PANTHER" id="PTHR30304">
    <property type="entry name" value="D-TAGATOSE-1,6-BISPHOSPHATE ALDOLASE"/>
    <property type="match status" value="1"/>
</dbReference>
<proteinExistence type="predicted"/>
<gene>
    <name evidence="2" type="ordered locus">Amico_0571</name>
</gene>
<dbReference type="Proteomes" id="UP000002366">
    <property type="component" value="Chromosome"/>
</dbReference>
<dbReference type="KEGG" id="aco:Amico_0571"/>
<dbReference type="eggNOG" id="COG0191">
    <property type="taxonomic scope" value="Bacteria"/>
</dbReference>
<organism evidence="2 3">
    <name type="scientific">Aminobacterium colombiense (strain DSM 12261 / ALA-1)</name>
    <dbReference type="NCBI Taxonomy" id="572547"/>
    <lineage>
        <taxon>Bacteria</taxon>
        <taxon>Thermotogati</taxon>
        <taxon>Synergistota</taxon>
        <taxon>Synergistia</taxon>
        <taxon>Synergistales</taxon>
        <taxon>Aminobacteriaceae</taxon>
        <taxon>Aminobacterium</taxon>
    </lineage>
</organism>
<dbReference type="InterPro" id="IPR013785">
    <property type="entry name" value="Aldolase_TIM"/>
</dbReference>
<evidence type="ECO:0000313" key="3">
    <source>
        <dbReference type="Proteomes" id="UP000002366"/>
    </source>
</evidence>
<dbReference type="InterPro" id="IPR000771">
    <property type="entry name" value="FBA_II"/>
</dbReference>
<dbReference type="InterPro" id="IPR050246">
    <property type="entry name" value="Class_II_FBP_aldolase"/>
</dbReference>
<feature type="region of interest" description="Disordered" evidence="1">
    <location>
        <begin position="387"/>
        <end position="418"/>
    </location>
</feature>
<dbReference type="GO" id="GO:0005975">
    <property type="term" value="P:carbohydrate metabolic process"/>
    <property type="evidence" value="ECO:0007669"/>
    <property type="project" value="InterPro"/>
</dbReference>
<evidence type="ECO:0000256" key="1">
    <source>
        <dbReference type="SAM" id="MobiDB-lite"/>
    </source>
</evidence>
<dbReference type="Gene3D" id="3.20.20.70">
    <property type="entry name" value="Aldolase class I"/>
    <property type="match status" value="1"/>
</dbReference>
<accession>D5EDS5</accession>
<dbReference type="PANTHER" id="PTHR30304:SF0">
    <property type="entry name" value="D-TAGATOSE-1,6-BISPHOSPHATE ALDOLASE SUBUNIT GATY-RELATED"/>
    <property type="match status" value="1"/>
</dbReference>
<dbReference type="Pfam" id="PF01116">
    <property type="entry name" value="F_bP_aldolase"/>
    <property type="match status" value="1"/>
</dbReference>
<dbReference type="GO" id="GO:0016832">
    <property type="term" value="F:aldehyde-lyase activity"/>
    <property type="evidence" value="ECO:0007669"/>
    <property type="project" value="InterPro"/>
</dbReference>
<keyword evidence="3" id="KW-1185">Reference proteome</keyword>
<dbReference type="OrthoDB" id="9803995at2"/>